<reference evidence="2" key="1">
    <citation type="submission" date="2020-10" db="EMBL/GenBank/DDBJ databases">
        <authorList>
            <person name="Gilroy R."/>
        </authorList>
    </citation>
    <scope>NUCLEOTIDE SEQUENCE</scope>
    <source>
        <strain evidence="2">10192</strain>
    </source>
</reference>
<dbReference type="SUPFAM" id="SSF47413">
    <property type="entry name" value="lambda repressor-like DNA-binding domains"/>
    <property type="match status" value="1"/>
</dbReference>
<comment type="caution">
    <text evidence="2">The sequence shown here is derived from an EMBL/GenBank/DDBJ whole genome shotgun (WGS) entry which is preliminary data.</text>
</comment>
<dbReference type="InterPro" id="IPR010982">
    <property type="entry name" value="Lambda_DNA-bd_dom_sf"/>
</dbReference>
<dbReference type="Gene3D" id="1.10.260.40">
    <property type="entry name" value="lambda repressor-like DNA-binding domains"/>
    <property type="match status" value="1"/>
</dbReference>
<reference evidence="2" key="2">
    <citation type="journal article" date="2021" name="PeerJ">
        <title>Extensive microbial diversity within the chicken gut microbiome revealed by metagenomics and culture.</title>
        <authorList>
            <person name="Gilroy R."/>
            <person name="Ravi A."/>
            <person name="Getino M."/>
            <person name="Pursley I."/>
            <person name="Horton D.L."/>
            <person name="Alikhan N.F."/>
            <person name="Baker D."/>
            <person name="Gharbi K."/>
            <person name="Hall N."/>
            <person name="Watson M."/>
            <person name="Adriaenssens E.M."/>
            <person name="Foster-Nyarko E."/>
            <person name="Jarju S."/>
            <person name="Secka A."/>
            <person name="Antonio M."/>
            <person name="Oren A."/>
            <person name="Chaudhuri R.R."/>
            <person name="La Ragione R."/>
            <person name="Hildebrand F."/>
            <person name="Pallen M.J."/>
        </authorList>
    </citation>
    <scope>NUCLEOTIDE SEQUENCE</scope>
    <source>
        <strain evidence="2">10192</strain>
    </source>
</reference>
<organism evidence="2 3">
    <name type="scientific">Candidatus Scatousia excrementipullorum</name>
    <dbReference type="NCBI Taxonomy" id="2840936"/>
    <lineage>
        <taxon>Bacteria</taxon>
        <taxon>Candidatus Scatousia</taxon>
    </lineage>
</organism>
<proteinExistence type="predicted"/>
<dbReference type="GO" id="GO:0003677">
    <property type="term" value="F:DNA binding"/>
    <property type="evidence" value="ECO:0007669"/>
    <property type="project" value="InterPro"/>
</dbReference>
<dbReference type="Pfam" id="PF13443">
    <property type="entry name" value="HTH_26"/>
    <property type="match status" value="1"/>
</dbReference>
<dbReference type="EMBL" id="JADIND010000046">
    <property type="protein sequence ID" value="MBO8430154.1"/>
    <property type="molecule type" value="Genomic_DNA"/>
</dbReference>
<dbReference type="PROSITE" id="PS50943">
    <property type="entry name" value="HTH_CROC1"/>
    <property type="match status" value="1"/>
</dbReference>
<evidence type="ECO:0000313" key="2">
    <source>
        <dbReference type="EMBL" id="MBO8430154.1"/>
    </source>
</evidence>
<feature type="domain" description="HTH cro/C1-type" evidence="1">
    <location>
        <begin position="21"/>
        <end position="58"/>
    </location>
</feature>
<sequence>MLLFLSQYSKGPLSTSDNKMACNIATRNLSNIETGRCFPSPENIEKIANALNCKIKDLFDFEHQQDNEDLYKGIVERIKPVSRDRLQDIYKITKALID</sequence>
<gene>
    <name evidence="2" type="ORF">IAC76_02085</name>
</gene>
<dbReference type="Proteomes" id="UP000823632">
    <property type="component" value="Unassembled WGS sequence"/>
</dbReference>
<dbReference type="InterPro" id="IPR001387">
    <property type="entry name" value="Cro/C1-type_HTH"/>
</dbReference>
<dbReference type="AlphaFoldDB" id="A0A9D9DRU1"/>
<name>A0A9D9DRU1_9BACT</name>
<evidence type="ECO:0000259" key="1">
    <source>
        <dbReference type="PROSITE" id="PS50943"/>
    </source>
</evidence>
<evidence type="ECO:0000313" key="3">
    <source>
        <dbReference type="Proteomes" id="UP000823632"/>
    </source>
</evidence>
<accession>A0A9D9DRU1</accession>
<dbReference type="CDD" id="cd00093">
    <property type="entry name" value="HTH_XRE"/>
    <property type="match status" value="1"/>
</dbReference>
<protein>
    <submittedName>
        <fullName evidence="2">Helix-turn-helix transcriptional regulator</fullName>
    </submittedName>
</protein>